<dbReference type="InterPro" id="IPR045242">
    <property type="entry name" value="Syntaxin"/>
</dbReference>
<keyword evidence="3" id="KW-0472">Membrane</keyword>
<evidence type="ECO:0000259" key="4">
    <source>
        <dbReference type="PROSITE" id="PS50192"/>
    </source>
</evidence>
<dbReference type="Pfam" id="PF05739">
    <property type="entry name" value="SNARE"/>
    <property type="match status" value="1"/>
</dbReference>
<dbReference type="GO" id="GO:0031201">
    <property type="term" value="C:SNARE complex"/>
    <property type="evidence" value="ECO:0007669"/>
    <property type="project" value="TreeGrafter"/>
</dbReference>
<evidence type="ECO:0000313" key="6">
    <source>
        <dbReference type="EMBL" id="CCD12144.1"/>
    </source>
</evidence>
<proteinExistence type="inferred from homology"/>
<feature type="region of interest" description="Disordered" evidence="2">
    <location>
        <begin position="120"/>
        <end position="140"/>
    </location>
</feature>
<dbReference type="VEuPathDB" id="TriTrypDB:TcIL3000_0_30570"/>
<evidence type="ECO:0000256" key="1">
    <source>
        <dbReference type="ARBA" id="ARBA00009063"/>
    </source>
</evidence>
<evidence type="ECO:0000256" key="3">
    <source>
        <dbReference type="SAM" id="Phobius"/>
    </source>
</evidence>
<evidence type="ECO:0000313" key="7">
    <source>
        <dbReference type="Proteomes" id="UP000000702"/>
    </source>
</evidence>
<reference evidence="7" key="1">
    <citation type="submission" date="2011-07" db="EMBL/GenBank/DDBJ databases">
        <title>Divergent evolution of antigenic variation in African trypanosomes.</title>
        <authorList>
            <person name="Jackson A.P."/>
            <person name="Berry A."/>
            <person name="Allison H.C."/>
            <person name="Burton P."/>
            <person name="Anderson J."/>
            <person name="Aslett M."/>
            <person name="Brown R."/>
            <person name="Corton N."/>
            <person name="Harris D."/>
            <person name="Hauser H."/>
            <person name="Gamble J."/>
            <person name="Gilderthorp R."/>
            <person name="McQuillan J."/>
            <person name="Quail M.A."/>
            <person name="Sanders M."/>
            <person name="Van Tonder A."/>
            <person name="Ginger M.L."/>
            <person name="Donelson J.E."/>
            <person name="Field M.C."/>
            <person name="Barry J.D."/>
            <person name="Berriman M."/>
            <person name="Hertz-Fowler C."/>
        </authorList>
    </citation>
    <scope>NUCLEOTIDE SEQUENCE [LARGE SCALE GENOMIC DNA]</scope>
    <source>
        <strain evidence="7">IL3000</strain>
    </source>
</reference>
<dbReference type="PANTHER" id="PTHR19957:SF38">
    <property type="entry name" value="LD27581P"/>
    <property type="match status" value="1"/>
</dbReference>
<dbReference type="VEuPathDB" id="TriTrypDB:TcIL3000_3_3510"/>
<reference evidence="6 7" key="2">
    <citation type="journal article" date="2012" name="Proc. Natl. Acad. Sci. U.S.A.">
        <title>Antigenic diversity is generated by distinct evolutionary mechanisms in African trypanosome species.</title>
        <authorList>
            <person name="Jackson A.P."/>
            <person name="Berry A."/>
            <person name="Aslett M."/>
            <person name="Allison H.C."/>
            <person name="Burton P."/>
            <person name="Vavrova-Anderson J."/>
            <person name="Brown R."/>
            <person name="Browne H."/>
            <person name="Corton N."/>
            <person name="Hauser H."/>
            <person name="Gamble J."/>
            <person name="Gilderthorp R."/>
            <person name="Marcello L."/>
            <person name="McQuillan J."/>
            <person name="Otto T.D."/>
            <person name="Quail M.A."/>
            <person name="Sanders M.J."/>
            <person name="van Tonder A."/>
            <person name="Ginger M.L."/>
            <person name="Field M.C."/>
            <person name="Barry J.D."/>
            <person name="Hertz-Fowler C."/>
            <person name="Berriman M."/>
        </authorList>
    </citation>
    <scope>NUCLEOTIDE SEQUENCE [LARGE SCALE GENOMIC DNA]</scope>
    <source>
        <strain evidence="6 7">IL3000</strain>
    </source>
</reference>
<name>F9W4P9_TRYCI</name>
<dbReference type="PROSITE" id="PS50192">
    <property type="entry name" value="T_SNARE"/>
    <property type="match status" value="1"/>
</dbReference>
<dbReference type="Proteomes" id="UP000000702">
    <property type="component" value="Unassembled WGS sequence"/>
</dbReference>
<dbReference type="PANTHER" id="PTHR19957">
    <property type="entry name" value="SYNTAXIN"/>
    <property type="match status" value="1"/>
</dbReference>
<dbReference type="SUPFAM" id="SSF47661">
    <property type="entry name" value="t-snare proteins"/>
    <property type="match status" value="1"/>
</dbReference>
<dbReference type="Gene3D" id="1.20.58.70">
    <property type="match status" value="1"/>
</dbReference>
<protein>
    <submittedName>
        <fullName evidence="5">Uncharacterized protein TCIL3000_3_3510</fullName>
    </submittedName>
</protein>
<dbReference type="InterPro" id="IPR006011">
    <property type="entry name" value="Syntaxin_N"/>
</dbReference>
<feature type="transmembrane region" description="Helical" evidence="3">
    <location>
        <begin position="238"/>
        <end position="256"/>
    </location>
</feature>
<dbReference type="GO" id="GO:0000149">
    <property type="term" value="F:SNARE binding"/>
    <property type="evidence" value="ECO:0007669"/>
    <property type="project" value="TreeGrafter"/>
</dbReference>
<dbReference type="GO" id="GO:0006886">
    <property type="term" value="P:intracellular protein transport"/>
    <property type="evidence" value="ECO:0007669"/>
    <property type="project" value="TreeGrafter"/>
</dbReference>
<dbReference type="CDD" id="cd15840">
    <property type="entry name" value="SNARE_Qa"/>
    <property type="match status" value="1"/>
</dbReference>
<dbReference type="InterPro" id="IPR010989">
    <property type="entry name" value="SNARE"/>
</dbReference>
<dbReference type="OMA" id="KRITHDA"/>
<dbReference type="EMBL" id="HE575316">
    <property type="protein sequence ID" value="CCC89916.1"/>
    <property type="molecule type" value="Genomic_DNA"/>
</dbReference>
<feature type="domain" description="T-SNARE coiled-coil homology" evidence="4">
    <location>
        <begin position="164"/>
        <end position="226"/>
    </location>
</feature>
<evidence type="ECO:0000313" key="5">
    <source>
        <dbReference type="EMBL" id="CCC89916.1"/>
    </source>
</evidence>
<gene>
    <name evidence="6" type="ORF">TCIL3000_0_30570</name>
    <name evidence="5" type="ORF">TCIL3000_3_3510</name>
</gene>
<comment type="similarity">
    <text evidence="1">Belongs to the syntaxin family.</text>
</comment>
<dbReference type="GO" id="GO:0048278">
    <property type="term" value="P:vesicle docking"/>
    <property type="evidence" value="ECO:0007669"/>
    <property type="project" value="TreeGrafter"/>
</dbReference>
<dbReference type="AlphaFoldDB" id="F9W4P9"/>
<feature type="compositionally biased region" description="Acidic residues" evidence="2">
    <location>
        <begin position="131"/>
        <end position="140"/>
    </location>
</feature>
<keyword evidence="3" id="KW-1133">Transmembrane helix</keyword>
<keyword evidence="3" id="KW-0812">Transmembrane</keyword>
<dbReference type="GO" id="GO:0006906">
    <property type="term" value="P:vesicle fusion"/>
    <property type="evidence" value="ECO:0007669"/>
    <property type="project" value="TreeGrafter"/>
</dbReference>
<dbReference type="InterPro" id="IPR000727">
    <property type="entry name" value="T_SNARE_dom"/>
</dbReference>
<dbReference type="GO" id="GO:0012505">
    <property type="term" value="C:endomembrane system"/>
    <property type="evidence" value="ECO:0007669"/>
    <property type="project" value="TreeGrafter"/>
</dbReference>
<accession>F9W4P9</accession>
<dbReference type="GO" id="GO:0005484">
    <property type="term" value="F:SNAP receptor activity"/>
    <property type="evidence" value="ECO:0007669"/>
    <property type="project" value="TreeGrafter"/>
</dbReference>
<dbReference type="EMBL" id="CAEQ01000589">
    <property type="protein sequence ID" value="CCD12144.1"/>
    <property type="molecule type" value="Genomic_DNA"/>
</dbReference>
<organism evidence="6 7">
    <name type="scientific">Trypanosoma congolense (strain IL3000)</name>
    <dbReference type="NCBI Taxonomy" id="1068625"/>
    <lineage>
        <taxon>Eukaryota</taxon>
        <taxon>Discoba</taxon>
        <taxon>Euglenozoa</taxon>
        <taxon>Kinetoplastea</taxon>
        <taxon>Metakinetoplastina</taxon>
        <taxon>Trypanosomatida</taxon>
        <taxon>Trypanosomatidae</taxon>
        <taxon>Trypanosoma</taxon>
        <taxon>Nannomonas</taxon>
    </lineage>
</organism>
<evidence type="ECO:0000256" key="2">
    <source>
        <dbReference type="SAM" id="MobiDB-lite"/>
    </source>
</evidence>
<dbReference type="SMART" id="SM00397">
    <property type="entry name" value="t_SNARE"/>
    <property type="match status" value="1"/>
</dbReference>
<sequence>MDDPSWNRNCDLLAKALQSLDSSTSKIRRSTNKLLTLRDIATEREKVKRVTSSTNAKEVHAVQDALGFLERYMRLHPAQLRGQGMKLTAEAQVALDNYKKSCDAFYKRCMALEESLRSGKKTTRVKVEGGDGSDDDDLDEGTSLLRGGVADYKQKQEFEDDLYNEIMAERMRETKEIADSVRDINDIFNHIHSMVEEQGVGLDAIENNVTRSSQATRSALSHLQHARENQRSSRCNRMLMIFVVVLILMLLAMLWFK</sequence>
<keyword evidence="7" id="KW-1185">Reference proteome</keyword>
<dbReference type="Pfam" id="PF14523">
    <property type="entry name" value="Syntaxin_2"/>
    <property type="match status" value="1"/>
</dbReference>